<keyword evidence="1 2" id="KW-0732">Signal</keyword>
<dbReference type="AlphaFoldDB" id="A0A5B0DZF1"/>
<dbReference type="Proteomes" id="UP000324738">
    <property type="component" value="Unassembled WGS sequence"/>
</dbReference>
<evidence type="ECO:0000313" key="4">
    <source>
        <dbReference type="EMBL" id="KAA0971131.1"/>
    </source>
</evidence>
<evidence type="ECO:0000256" key="1">
    <source>
        <dbReference type="ARBA" id="ARBA00022729"/>
    </source>
</evidence>
<gene>
    <name evidence="4" type="ORF">FPY71_11865</name>
</gene>
<dbReference type="Gene3D" id="2.40.160.20">
    <property type="match status" value="1"/>
</dbReference>
<dbReference type="EMBL" id="VTWH01000002">
    <property type="protein sequence ID" value="KAA0971131.1"/>
    <property type="molecule type" value="Genomic_DNA"/>
</dbReference>
<accession>A0A5B0DZF1</accession>
<reference evidence="4 5" key="1">
    <citation type="submission" date="2019-08" db="EMBL/GenBank/DDBJ databases">
        <title>Aureimonas fodiniaquatilis sp. nov., isolated from a coal mine wastewater.</title>
        <authorList>
            <person name="Kim W."/>
        </authorList>
    </citation>
    <scope>NUCLEOTIDE SEQUENCE [LARGE SCALE GENOMIC DNA]</scope>
    <source>
        <strain evidence="4 5">CAU 1482</strain>
    </source>
</reference>
<proteinExistence type="predicted"/>
<organism evidence="4 5">
    <name type="scientific">Aureimonas fodinaquatilis</name>
    <dbReference type="NCBI Taxonomy" id="2565783"/>
    <lineage>
        <taxon>Bacteria</taxon>
        <taxon>Pseudomonadati</taxon>
        <taxon>Pseudomonadota</taxon>
        <taxon>Alphaproteobacteria</taxon>
        <taxon>Hyphomicrobiales</taxon>
        <taxon>Aurantimonadaceae</taxon>
        <taxon>Aureimonas</taxon>
    </lineage>
</organism>
<evidence type="ECO:0000313" key="5">
    <source>
        <dbReference type="Proteomes" id="UP000324738"/>
    </source>
</evidence>
<protein>
    <submittedName>
        <fullName evidence="4">Porin family protein</fullName>
    </submittedName>
</protein>
<feature type="domain" description="Outer membrane protein beta-barrel" evidence="3">
    <location>
        <begin position="10"/>
        <end position="256"/>
    </location>
</feature>
<dbReference type="RefSeq" id="WP_149300442.1">
    <property type="nucleotide sequence ID" value="NZ_VTWH01000002.1"/>
</dbReference>
<dbReference type="SUPFAM" id="SSF56925">
    <property type="entry name" value="OMPA-like"/>
    <property type="match status" value="1"/>
</dbReference>
<keyword evidence="5" id="KW-1185">Reference proteome</keyword>
<evidence type="ECO:0000259" key="3">
    <source>
        <dbReference type="Pfam" id="PF13505"/>
    </source>
</evidence>
<feature type="chain" id="PRO_5022978181" evidence="2">
    <location>
        <begin position="21"/>
        <end position="257"/>
    </location>
</feature>
<comment type="caution">
    <text evidence="4">The sequence shown here is derived from an EMBL/GenBank/DDBJ whole genome shotgun (WGS) entry which is preliminary data.</text>
</comment>
<sequence>MAVRHIYFAGLCLIAAPAWAADGDFLSAAPEIGQLQATSGWYARADLNYSFEQSIKGDRVYVSPAGAEGGSAYMGKEPISGGVGIGYQFNSIFRADMSARYGQNDVFAVGDTSLACGVACRIEASTSQNVLDLDVNLYADLGTIMGFTPYVGAGLGGSYVSYDSVGGELCGVTACLDQVFARGDSDWRLSWSLMAGVAYSISEQLMLDLGYRYTDIAGGDALSGQLQLAGGGLQDFTLKDNGIHRHTVSAGLRFRFQ</sequence>
<dbReference type="InterPro" id="IPR027385">
    <property type="entry name" value="Beta-barrel_OMP"/>
</dbReference>
<name>A0A5B0DZF1_9HYPH</name>
<dbReference type="OrthoDB" id="5643626at2"/>
<dbReference type="InterPro" id="IPR011250">
    <property type="entry name" value="OMP/PagP_B-barrel"/>
</dbReference>
<evidence type="ECO:0000256" key="2">
    <source>
        <dbReference type="SAM" id="SignalP"/>
    </source>
</evidence>
<dbReference type="Pfam" id="PF13505">
    <property type="entry name" value="OMP_b-brl"/>
    <property type="match status" value="1"/>
</dbReference>
<feature type="signal peptide" evidence="2">
    <location>
        <begin position="1"/>
        <end position="20"/>
    </location>
</feature>